<accession>A0ABT6RV74</accession>
<evidence type="ECO:0000313" key="2">
    <source>
        <dbReference type="Proteomes" id="UP001224661"/>
    </source>
</evidence>
<evidence type="ECO:0000313" key="1">
    <source>
        <dbReference type="EMBL" id="MDI3388230.1"/>
    </source>
</evidence>
<proteinExistence type="predicted"/>
<sequence length="71" mass="8009">MTSTHPNGEFRLTQGDTVHDTRSNRFGIVTHDPEPGAWVCLGHPDDPADVYRRWHALYGDIQPTDSHEEPA</sequence>
<name>A0ABT6RV74_9ACTN</name>
<protein>
    <submittedName>
        <fullName evidence="1">Uncharacterized protein</fullName>
    </submittedName>
</protein>
<dbReference type="RefSeq" id="WP_282514684.1">
    <property type="nucleotide sequence ID" value="NZ_JASCIR010000015.1"/>
</dbReference>
<organism evidence="1 2">
    <name type="scientific">Streptomyces solicavernae</name>
    <dbReference type="NCBI Taxonomy" id="3043614"/>
    <lineage>
        <taxon>Bacteria</taxon>
        <taxon>Bacillati</taxon>
        <taxon>Actinomycetota</taxon>
        <taxon>Actinomycetes</taxon>
        <taxon>Kitasatosporales</taxon>
        <taxon>Streptomycetaceae</taxon>
        <taxon>Streptomyces</taxon>
    </lineage>
</organism>
<dbReference type="EMBL" id="JASCIR010000015">
    <property type="protein sequence ID" value="MDI3388230.1"/>
    <property type="molecule type" value="Genomic_DNA"/>
</dbReference>
<reference evidence="1 2" key="1">
    <citation type="submission" date="2023-05" db="EMBL/GenBank/DDBJ databases">
        <title>Draft genome sequence of Streptomyces sp. B-S-A8 isolated from a cave soil in Thailand.</title>
        <authorList>
            <person name="Chamroensaksri N."/>
            <person name="Muangham S."/>
        </authorList>
    </citation>
    <scope>NUCLEOTIDE SEQUENCE [LARGE SCALE GENOMIC DNA]</scope>
    <source>
        <strain evidence="1 2">B-S-A8</strain>
    </source>
</reference>
<keyword evidence="2" id="KW-1185">Reference proteome</keyword>
<dbReference type="Proteomes" id="UP001224661">
    <property type="component" value="Unassembled WGS sequence"/>
</dbReference>
<gene>
    <name evidence="1" type="ORF">QIS99_18760</name>
</gene>
<comment type="caution">
    <text evidence="1">The sequence shown here is derived from an EMBL/GenBank/DDBJ whole genome shotgun (WGS) entry which is preliminary data.</text>
</comment>